<protein>
    <recommendedName>
        <fullName evidence="3">Peptidylprolyl isomerase</fullName>
    </recommendedName>
</protein>
<gene>
    <name evidence="1" type="ORF">H9L15_09430</name>
</gene>
<keyword evidence="2" id="KW-1185">Reference proteome</keyword>
<reference evidence="1 2" key="1">
    <citation type="submission" date="2020-08" db="EMBL/GenBank/DDBJ databases">
        <title>Genome sequence of Sphingomonas daechungensis KACC 18115T.</title>
        <authorList>
            <person name="Hyun D.-W."/>
            <person name="Bae J.-W."/>
        </authorList>
    </citation>
    <scope>NUCLEOTIDE SEQUENCE [LARGE SCALE GENOMIC DNA]</scope>
    <source>
        <strain evidence="1 2">KACC 18115</strain>
    </source>
</reference>
<accession>A0ABX6T0Q3</accession>
<dbReference type="EMBL" id="CP060780">
    <property type="protein sequence ID" value="QNP42492.1"/>
    <property type="molecule type" value="Genomic_DNA"/>
</dbReference>
<dbReference type="RefSeq" id="WP_187713924.1">
    <property type="nucleotide sequence ID" value="NZ_CP060780.1"/>
</dbReference>
<evidence type="ECO:0008006" key="3">
    <source>
        <dbReference type="Google" id="ProtNLM"/>
    </source>
</evidence>
<sequence>MAVKVEPVNARRIQLSQFQGQVPPPLAMLFILGEGKSRLVAGGQGEGFYVVKVDKIIPGNALNQPALIGRTQQEMQQALAEEYGAQFTNAMRQTVGVKRNEKAITASKARITSTGS</sequence>
<organism evidence="1 2">
    <name type="scientific">Sphingomonas daechungensis</name>
    <dbReference type="NCBI Taxonomy" id="1176646"/>
    <lineage>
        <taxon>Bacteria</taxon>
        <taxon>Pseudomonadati</taxon>
        <taxon>Pseudomonadota</taxon>
        <taxon>Alphaproteobacteria</taxon>
        <taxon>Sphingomonadales</taxon>
        <taxon>Sphingomonadaceae</taxon>
        <taxon>Sphingomonas</taxon>
    </lineage>
</organism>
<evidence type="ECO:0000313" key="1">
    <source>
        <dbReference type="EMBL" id="QNP42492.1"/>
    </source>
</evidence>
<dbReference type="Proteomes" id="UP000516134">
    <property type="component" value="Chromosome"/>
</dbReference>
<name>A0ABX6T0Q3_9SPHN</name>
<proteinExistence type="predicted"/>
<evidence type="ECO:0000313" key="2">
    <source>
        <dbReference type="Proteomes" id="UP000516134"/>
    </source>
</evidence>